<feature type="compositionally biased region" description="Polar residues" evidence="2">
    <location>
        <begin position="1181"/>
        <end position="1193"/>
    </location>
</feature>
<dbReference type="PANTHER" id="PTHR21190">
    <property type="entry name" value="GH10077P"/>
    <property type="match status" value="1"/>
</dbReference>
<feature type="compositionally biased region" description="Acidic residues" evidence="2">
    <location>
        <begin position="1710"/>
        <end position="1719"/>
    </location>
</feature>
<keyword evidence="6" id="KW-1185">Reference proteome</keyword>
<feature type="compositionally biased region" description="Low complexity" evidence="2">
    <location>
        <begin position="1117"/>
        <end position="1126"/>
    </location>
</feature>
<name>A0AAV4F7U0_9GAST</name>
<dbReference type="PROSITE" id="PS00028">
    <property type="entry name" value="ZINC_FINGER_C2H2_1"/>
    <property type="match status" value="10"/>
</dbReference>
<dbReference type="PROSITE" id="PS50157">
    <property type="entry name" value="ZINC_FINGER_C2H2_2"/>
    <property type="match status" value="2"/>
</dbReference>
<comment type="caution">
    <text evidence="5">The sequence shown here is derived from an EMBL/GenBank/DDBJ whole genome shotgun (WGS) entry which is preliminary data.</text>
</comment>
<feature type="compositionally biased region" description="Basic and acidic residues" evidence="2">
    <location>
        <begin position="1377"/>
        <end position="1387"/>
    </location>
</feature>
<dbReference type="SMART" id="SM00355">
    <property type="entry name" value="ZnF_C2H2"/>
    <property type="match status" value="12"/>
</dbReference>
<evidence type="ECO:0000256" key="2">
    <source>
        <dbReference type="SAM" id="MobiDB-lite"/>
    </source>
</evidence>
<evidence type="ECO:0000259" key="4">
    <source>
        <dbReference type="PROSITE" id="PS50835"/>
    </source>
</evidence>
<feature type="compositionally biased region" description="Low complexity" evidence="2">
    <location>
        <begin position="1083"/>
        <end position="1094"/>
    </location>
</feature>
<feature type="domain" description="C2H2-type" evidence="3">
    <location>
        <begin position="1054"/>
        <end position="1077"/>
    </location>
</feature>
<feature type="region of interest" description="Disordered" evidence="2">
    <location>
        <begin position="1372"/>
        <end position="1423"/>
    </location>
</feature>
<dbReference type="Proteomes" id="UP000762676">
    <property type="component" value="Unassembled WGS sequence"/>
</dbReference>
<dbReference type="InterPro" id="IPR007110">
    <property type="entry name" value="Ig-like_dom"/>
</dbReference>
<dbReference type="PROSITE" id="PS50835">
    <property type="entry name" value="IG_LIKE"/>
    <property type="match status" value="1"/>
</dbReference>
<feature type="domain" description="Ig-like" evidence="4">
    <location>
        <begin position="1227"/>
        <end position="1358"/>
    </location>
</feature>
<protein>
    <submittedName>
        <fullName evidence="5">Zinc finger protein 516</fullName>
    </submittedName>
</protein>
<feature type="compositionally biased region" description="Basic and acidic residues" evidence="2">
    <location>
        <begin position="715"/>
        <end position="745"/>
    </location>
</feature>
<evidence type="ECO:0000313" key="6">
    <source>
        <dbReference type="Proteomes" id="UP000762676"/>
    </source>
</evidence>
<accession>A0AAV4F7U0</accession>
<feature type="compositionally biased region" description="Basic and acidic residues" evidence="2">
    <location>
        <begin position="63"/>
        <end position="73"/>
    </location>
</feature>
<feature type="domain" description="C2H2-type" evidence="3">
    <location>
        <begin position="1485"/>
        <end position="1509"/>
    </location>
</feature>
<feature type="compositionally biased region" description="Polar residues" evidence="2">
    <location>
        <begin position="189"/>
        <end position="198"/>
    </location>
</feature>
<keyword evidence="1" id="KW-0479">Metal-binding</keyword>
<feature type="region of interest" description="Disordered" evidence="2">
    <location>
        <begin position="1"/>
        <end position="276"/>
    </location>
</feature>
<keyword evidence="1" id="KW-0863">Zinc-finger</keyword>
<feature type="compositionally biased region" description="Low complexity" evidence="2">
    <location>
        <begin position="455"/>
        <end position="472"/>
    </location>
</feature>
<feature type="compositionally biased region" description="Low complexity" evidence="2">
    <location>
        <begin position="433"/>
        <end position="447"/>
    </location>
</feature>
<feature type="compositionally biased region" description="Low complexity" evidence="2">
    <location>
        <begin position="932"/>
        <end position="941"/>
    </location>
</feature>
<keyword evidence="1" id="KW-0862">Zinc</keyword>
<dbReference type="Gene3D" id="3.30.160.60">
    <property type="entry name" value="Classic Zinc Finger"/>
    <property type="match status" value="2"/>
</dbReference>
<feature type="compositionally biased region" description="Acidic residues" evidence="2">
    <location>
        <begin position="1742"/>
        <end position="1757"/>
    </location>
</feature>
<feature type="compositionally biased region" description="Low complexity" evidence="2">
    <location>
        <begin position="646"/>
        <end position="682"/>
    </location>
</feature>
<organism evidence="5 6">
    <name type="scientific">Elysia marginata</name>
    <dbReference type="NCBI Taxonomy" id="1093978"/>
    <lineage>
        <taxon>Eukaryota</taxon>
        <taxon>Metazoa</taxon>
        <taxon>Spiralia</taxon>
        <taxon>Lophotrochozoa</taxon>
        <taxon>Mollusca</taxon>
        <taxon>Gastropoda</taxon>
        <taxon>Heterobranchia</taxon>
        <taxon>Euthyneura</taxon>
        <taxon>Panpulmonata</taxon>
        <taxon>Sacoglossa</taxon>
        <taxon>Placobranchoidea</taxon>
        <taxon>Plakobranchidae</taxon>
        <taxon>Elysia</taxon>
    </lineage>
</organism>
<feature type="region of interest" description="Disordered" evidence="2">
    <location>
        <begin position="1649"/>
        <end position="1814"/>
    </location>
</feature>
<feature type="compositionally biased region" description="Pro residues" evidence="2">
    <location>
        <begin position="401"/>
        <end position="411"/>
    </location>
</feature>
<feature type="region of interest" description="Disordered" evidence="2">
    <location>
        <begin position="353"/>
        <end position="472"/>
    </location>
</feature>
<dbReference type="PANTHER" id="PTHR21190:SF1">
    <property type="entry name" value="GH10077P"/>
    <property type="match status" value="1"/>
</dbReference>
<feature type="compositionally biased region" description="Polar residues" evidence="2">
    <location>
        <begin position="211"/>
        <end position="238"/>
    </location>
</feature>
<feature type="compositionally biased region" description="Low complexity" evidence="2">
    <location>
        <begin position="1396"/>
        <end position="1405"/>
    </location>
</feature>
<feature type="region of interest" description="Disordered" evidence="2">
    <location>
        <begin position="715"/>
        <end position="787"/>
    </location>
</feature>
<feature type="compositionally biased region" description="Basic and acidic residues" evidence="2">
    <location>
        <begin position="1731"/>
        <end position="1741"/>
    </location>
</feature>
<feature type="compositionally biased region" description="Basic and acidic residues" evidence="2">
    <location>
        <begin position="1135"/>
        <end position="1144"/>
    </location>
</feature>
<dbReference type="InterPro" id="IPR036236">
    <property type="entry name" value="Znf_C2H2_sf"/>
</dbReference>
<evidence type="ECO:0000256" key="1">
    <source>
        <dbReference type="PROSITE-ProRule" id="PRU00042"/>
    </source>
</evidence>
<feature type="region of interest" description="Disordered" evidence="2">
    <location>
        <begin position="1082"/>
        <end position="1144"/>
    </location>
</feature>
<dbReference type="GO" id="GO:0008270">
    <property type="term" value="F:zinc ion binding"/>
    <property type="evidence" value="ECO:0007669"/>
    <property type="project" value="UniProtKB-KW"/>
</dbReference>
<gene>
    <name evidence="5" type="ORF">ElyMa_000300900</name>
</gene>
<feature type="region of interest" description="Disordered" evidence="2">
    <location>
        <begin position="916"/>
        <end position="977"/>
    </location>
</feature>
<feature type="compositionally biased region" description="Low complexity" evidence="2">
    <location>
        <begin position="1195"/>
        <end position="1217"/>
    </location>
</feature>
<feature type="region of interest" description="Disordered" evidence="2">
    <location>
        <begin position="634"/>
        <end position="690"/>
    </location>
</feature>
<evidence type="ECO:0000313" key="5">
    <source>
        <dbReference type="EMBL" id="GFR69428.1"/>
    </source>
</evidence>
<feature type="compositionally biased region" description="Polar residues" evidence="2">
    <location>
        <begin position="378"/>
        <end position="394"/>
    </location>
</feature>
<dbReference type="InterPro" id="IPR013087">
    <property type="entry name" value="Znf_C2H2_type"/>
</dbReference>
<sequence length="1852" mass="199663">MKSSRRKQTNPNRVAAGRDPNSTGGPALPGDAEFPVSDPSAGETEDTAREENAHADTAMFDATGREEEGEGSRPARSPSMASQNGDFEFPLDMSSAGGSADVPAPGHALLRLQQDSRRSPAQEGINNYLGPDDDPAVDFHKRRGSAEIRQPGDLKRPRLDVAEASRERDEEEPRDFPTAYHRLGRELQETSTEPSLTNGHMEHSPADVSSPRGSTTSPSQYGAEQQPSSKQSMVSSIHRQGLSPTAYPDYKAGPPQLPPPPLSGPTKFSNKDGSAADVQASTVNNNNTNKSDRIFHMDAYCELCDREFCNKYFLKTHKANKHGIYEDNSPPASSVPLPFPGMMMPQDPLMSFNFKMDSMKPPLPQNSSEPLAPWSFKLDSSSQPKKPQENSSRPADSPSLPLFPMPIPFPPSIDSQRTPTKSSSDRMGDKVGNILSISQSSNSNANSKATDSPVSSSSSANHNIGNSTSNSTSILTSITNSIKSNSNTNSNPPATDSSMEDYCHICQKHFCNKYYLKKHKQDVHGIAPENPPNSTNKRSRSSASSASSSLLDHPLGLSSHNAPSPFNLPQPLASLAGMHGLSGMPGLPGMPGMAGLPGMPNIPNMPNMPNMPPGVMVINPYSLPPMALIPGSLVPGQQLPPPPHHPMGITPLPDSALLPPPTSSSASSSSTSNHANSPTSATKPSPSIQDGGVHCNICSKEFCNEFYLQIHKESKHGIRRGSEDRPQSRDKAMPLVKETKHEHGTSGRPSPPPLSRSMTPKTEAASIAPPSRSPTDHRSSSAASVNSSQEERVMICNLCSKEFTNKYLYRIHRIHDHGLNELVDPTLTENGEMSSKDEAMRSMNESLMRMAADASAVSHASSFRDSPQGTNVLSNNASSNKLTLHTQEQTAVCDICNKEMTNQYFLRLHKFNVHGIDPTTNEKYDNKKLGFSNSPSPSNKPKTPPVSGGGLLPPSSPGQQPQPLNLTPHHPGKHPMLPFFPPKMDFKDMPPFADFGRDFHKFRDMPSFLNDTINNELFARSQNPARHMDLNFFGLPSLGKIPEDNVKLNFDPEAYCEICKKEFCSKYFLRTHKQNIHGIKMDPLPSSLPKNSSLDMDKMQTPLKPSIASNHSGGGNIHSSNSARSRGGNGGLHGGDPDKNSWRWKEPVNSSRVVCDICNKEVCNKYFLRTHKLKKHGIPLSAQSPNVSVSGSPVASDCDSASNASSLPEEKPSPLSLFRPSDPFNLPQMIPLPPSDTSRLADKYQLKQHPYGPGGKMKDEFQTPLSNNNNNNVSDSQQSETCNICSKRFKSLKWLKDHILKDHHISPPAADAALDMRSASSSSSSVITKSGVSYNNSNKDAPVYTCQVCRANFPAELSVQLHLIQEHNARVTLDTEPEPRVPGEEHSLSGGERGPSKPGGTSSSPRVAELTTHWGPKRKASPATWSSAAASRVKRYVCTRCDAGFSTPWLSSLLKHERTDCAAAKNTKLFESSDNQKAAAAVPGFPCPLCSLSFPSPNALSAHLVTVHAFTVDAAVKRAKEARVVFLPPNSTPPTPPNCFRCLRCPAVFPTRAWGVAHVRHVHIRSRRDLIKLRRHGAERNKYQKMLGKVSNENFTPPKSNENYAQCSVVPSSGSGTKINPAPFVAVGSASSSFNNINSVIMSTYSARSTSSETNSNPGLVNSTVSGGTPSISNQGPTISSSTNITRTHPQSSDLLPENSPTRRTIVNSDEAEDDDDDTTNNSPPSSLANDEGRHKANVSHDDDDDEDDDDDDDDDSALVSTSGVYQSIAASLLSAPASDGRSSGRQGSPEDSPSPPSTPDVTPEGPSGRDGAATFLQGFRHQIPLGSSAVDTSPFKMAGQTSAASAVVGGL</sequence>
<feature type="region of interest" description="Disordered" evidence="2">
    <location>
        <begin position="524"/>
        <end position="563"/>
    </location>
</feature>
<feature type="region of interest" description="Disordered" evidence="2">
    <location>
        <begin position="1180"/>
        <end position="1222"/>
    </location>
</feature>
<feature type="compositionally biased region" description="Basic and acidic residues" evidence="2">
    <location>
        <begin position="144"/>
        <end position="168"/>
    </location>
</feature>
<dbReference type="SUPFAM" id="SSF57667">
    <property type="entry name" value="beta-beta-alpha zinc fingers"/>
    <property type="match status" value="1"/>
</dbReference>
<evidence type="ECO:0000259" key="3">
    <source>
        <dbReference type="PROSITE" id="PS50157"/>
    </source>
</evidence>
<feature type="compositionally biased region" description="Polar residues" evidence="2">
    <location>
        <begin position="1649"/>
        <end position="1708"/>
    </location>
</feature>
<dbReference type="EMBL" id="BMAT01000615">
    <property type="protein sequence ID" value="GFR69428.1"/>
    <property type="molecule type" value="Genomic_DNA"/>
</dbReference>
<proteinExistence type="predicted"/>
<feature type="compositionally biased region" description="Low complexity" evidence="2">
    <location>
        <begin position="1768"/>
        <end position="1779"/>
    </location>
</feature>
<reference evidence="5 6" key="1">
    <citation type="journal article" date="2021" name="Elife">
        <title>Chloroplast acquisition without the gene transfer in kleptoplastic sea slugs, Plakobranchus ocellatus.</title>
        <authorList>
            <person name="Maeda T."/>
            <person name="Takahashi S."/>
            <person name="Yoshida T."/>
            <person name="Shimamura S."/>
            <person name="Takaki Y."/>
            <person name="Nagai Y."/>
            <person name="Toyoda A."/>
            <person name="Suzuki Y."/>
            <person name="Arimoto A."/>
            <person name="Ishii H."/>
            <person name="Satoh N."/>
            <person name="Nishiyama T."/>
            <person name="Hasebe M."/>
            <person name="Maruyama T."/>
            <person name="Minagawa J."/>
            <person name="Obokata J."/>
            <person name="Shigenobu S."/>
        </authorList>
    </citation>
    <scope>NUCLEOTIDE SEQUENCE [LARGE SCALE GENOMIC DNA]</scope>
</reference>